<dbReference type="GO" id="GO:1903457">
    <property type="term" value="P:lactate catabolic process"/>
    <property type="evidence" value="ECO:0007669"/>
    <property type="project" value="TreeGrafter"/>
</dbReference>
<dbReference type="InterPro" id="IPR004113">
    <property type="entry name" value="FAD-bd_oxidored_4_C"/>
</dbReference>
<dbReference type="SUPFAM" id="SSF56176">
    <property type="entry name" value="FAD-binding/transporter-associated domain-like"/>
    <property type="match status" value="1"/>
</dbReference>
<dbReference type="Gene3D" id="3.40.462.10">
    <property type="entry name" value="FAD-linked oxidases, C-terminal domain"/>
    <property type="match status" value="1"/>
</dbReference>
<evidence type="ECO:0000313" key="6">
    <source>
        <dbReference type="EMBL" id="MXO70149.1"/>
    </source>
</evidence>
<dbReference type="SUPFAM" id="SSF55103">
    <property type="entry name" value="FAD-linked oxidases, C-terminal domain"/>
    <property type="match status" value="1"/>
</dbReference>
<dbReference type="InterPro" id="IPR016169">
    <property type="entry name" value="FAD-bd_PCMH_sub2"/>
</dbReference>
<feature type="domain" description="FAD-binding PCMH-type" evidence="5">
    <location>
        <begin position="36"/>
        <end position="221"/>
    </location>
</feature>
<evidence type="ECO:0000256" key="4">
    <source>
        <dbReference type="ARBA" id="ARBA00023002"/>
    </source>
</evidence>
<keyword evidence="3" id="KW-0274">FAD</keyword>
<dbReference type="InterPro" id="IPR016171">
    <property type="entry name" value="Vanillyl_alc_oxidase_C-sub2"/>
</dbReference>
<dbReference type="InterPro" id="IPR016170">
    <property type="entry name" value="Cytok_DH_C_sf"/>
</dbReference>
<proteinExistence type="predicted"/>
<dbReference type="InterPro" id="IPR036318">
    <property type="entry name" value="FAD-bd_PCMH-like_sf"/>
</dbReference>
<dbReference type="Pfam" id="PF02913">
    <property type="entry name" value="FAD-oxidase_C"/>
    <property type="match status" value="1"/>
</dbReference>
<protein>
    <submittedName>
        <fullName evidence="6">FAD-binding protein</fullName>
    </submittedName>
</protein>
<dbReference type="InterPro" id="IPR006094">
    <property type="entry name" value="Oxid_FAD_bind_N"/>
</dbReference>
<reference evidence="6 7" key="1">
    <citation type="submission" date="2019-12" db="EMBL/GenBank/DDBJ databases">
        <title>Genomic-based taxomic classification of the family Erythrobacteraceae.</title>
        <authorList>
            <person name="Xu L."/>
        </authorList>
    </citation>
    <scope>NUCLEOTIDE SEQUENCE [LARGE SCALE GENOMIC DNA]</scope>
    <source>
        <strain evidence="6 7">M0322</strain>
    </source>
</reference>
<comment type="cofactor">
    <cofactor evidence="1">
        <name>FAD</name>
        <dbReference type="ChEBI" id="CHEBI:57692"/>
    </cofactor>
</comment>
<evidence type="ECO:0000259" key="5">
    <source>
        <dbReference type="PROSITE" id="PS51387"/>
    </source>
</evidence>
<dbReference type="PANTHER" id="PTHR11748">
    <property type="entry name" value="D-LACTATE DEHYDROGENASE"/>
    <property type="match status" value="1"/>
</dbReference>
<organism evidence="6 7">
    <name type="scientific">Alteraurantiacibacter buctensis</name>
    <dbReference type="NCBI Taxonomy" id="1503981"/>
    <lineage>
        <taxon>Bacteria</taxon>
        <taxon>Pseudomonadati</taxon>
        <taxon>Pseudomonadota</taxon>
        <taxon>Alphaproteobacteria</taxon>
        <taxon>Sphingomonadales</taxon>
        <taxon>Erythrobacteraceae</taxon>
        <taxon>Alteraurantiacibacter</taxon>
    </lineage>
</organism>
<dbReference type="EMBL" id="WTYV01000001">
    <property type="protein sequence ID" value="MXO70149.1"/>
    <property type="molecule type" value="Genomic_DNA"/>
</dbReference>
<dbReference type="InterPro" id="IPR016166">
    <property type="entry name" value="FAD-bd_PCMH"/>
</dbReference>
<dbReference type="Gene3D" id="1.10.45.10">
    <property type="entry name" value="Vanillyl-alcohol Oxidase, Chain A, domain 4"/>
    <property type="match status" value="1"/>
</dbReference>
<dbReference type="GO" id="GO:0071949">
    <property type="term" value="F:FAD binding"/>
    <property type="evidence" value="ECO:0007669"/>
    <property type="project" value="InterPro"/>
</dbReference>
<dbReference type="Gene3D" id="3.30.43.10">
    <property type="entry name" value="Uridine Diphospho-n-acetylenolpyruvylglucosamine Reductase, domain 2"/>
    <property type="match status" value="1"/>
</dbReference>
<evidence type="ECO:0000256" key="1">
    <source>
        <dbReference type="ARBA" id="ARBA00001974"/>
    </source>
</evidence>
<keyword evidence="2" id="KW-0285">Flavoprotein</keyword>
<keyword evidence="4" id="KW-0560">Oxidoreductase</keyword>
<dbReference type="InterPro" id="IPR016167">
    <property type="entry name" value="FAD-bd_PCMH_sub1"/>
</dbReference>
<dbReference type="AlphaFoldDB" id="A0A844YRE7"/>
<dbReference type="GO" id="GO:0008720">
    <property type="term" value="F:D-lactate dehydrogenase (NAD+) activity"/>
    <property type="evidence" value="ECO:0007669"/>
    <property type="project" value="TreeGrafter"/>
</dbReference>
<gene>
    <name evidence="6" type="ORF">GRI99_00710</name>
</gene>
<comment type="caution">
    <text evidence="6">The sequence shown here is derived from an EMBL/GenBank/DDBJ whole genome shotgun (WGS) entry which is preliminary data.</text>
</comment>
<name>A0A844YRE7_9SPHN</name>
<dbReference type="OrthoDB" id="9811557at2"/>
<dbReference type="Proteomes" id="UP000466966">
    <property type="component" value="Unassembled WGS sequence"/>
</dbReference>
<dbReference type="InterPro" id="IPR016164">
    <property type="entry name" value="FAD-linked_Oxase-like_C"/>
</dbReference>
<evidence type="ECO:0000313" key="7">
    <source>
        <dbReference type="Proteomes" id="UP000466966"/>
    </source>
</evidence>
<dbReference type="Pfam" id="PF01565">
    <property type="entry name" value="FAD_binding_4"/>
    <property type="match status" value="1"/>
</dbReference>
<evidence type="ECO:0000256" key="2">
    <source>
        <dbReference type="ARBA" id="ARBA00022630"/>
    </source>
</evidence>
<evidence type="ECO:0000256" key="3">
    <source>
        <dbReference type="ARBA" id="ARBA00022827"/>
    </source>
</evidence>
<dbReference type="PANTHER" id="PTHR11748:SF114">
    <property type="entry name" value="ARYL-ALCOHOL OXIDASE VANILLYL-ALCOHOL OXIDASE (AFU_ORTHOLOGUE AFUA_3G09500)-RELATED"/>
    <property type="match status" value="1"/>
</dbReference>
<accession>A0A844YRE7</accession>
<keyword evidence="7" id="KW-1185">Reference proteome</keyword>
<dbReference type="PROSITE" id="PS51387">
    <property type="entry name" value="FAD_PCMH"/>
    <property type="match status" value="1"/>
</dbReference>
<dbReference type="GO" id="GO:0004458">
    <property type="term" value="F:D-lactate dehydrogenase (cytochrome) activity"/>
    <property type="evidence" value="ECO:0007669"/>
    <property type="project" value="TreeGrafter"/>
</dbReference>
<dbReference type="Gene3D" id="3.30.465.10">
    <property type="match status" value="1"/>
</dbReference>
<sequence length="510" mass="56754">MDQARRALEAVLGASKVFFEDLDRLTYQDKFAVNDAAHHPAGAVAVESVEEVQAVVRVANQYRLPLFPISRGKNLGYGGNAPVLAGSVVLDMSRMKKIEFDEKLGTVILEPGVGFYDLYDYIQRHRLPFWLSTPGNSWGSVLGNALDRGVGYTPYGEHTKNICGMEVVLPDGDVVRTGMGAFSGAPTWQAYPFGFGPGWDQMFVQSNFGIVTKMGMWLMPEPESLMGMDVEFDRPEDLKVMIDTIAPLRRERVLTQSPSIGNWMRAASVLTRRTDWTDQPGALPDSVIDAIRRRFNIGWWGVSLRLYGREDVNRAAYRILETAIGNAGPLSIKPTEWKRGQPLEYSGWTGTPLTFPMSNINWYGGRGGHIGFSPIIPQDGDLALAQFRRTYARYQEYGMDYQGSFAFGERHMTNVNAMVFNKDDPAMMGRIDTFFRQLVADAKAQGYGEYRTHLDYMDLVADSYDFNNHALRRLNDKVKAALDPNGIIAPGKSGIWGNAPRPGSGTEGGQ</sequence>